<feature type="compositionally biased region" description="Low complexity" evidence="1">
    <location>
        <begin position="155"/>
        <end position="166"/>
    </location>
</feature>
<feature type="compositionally biased region" description="Polar residues" evidence="1">
    <location>
        <begin position="68"/>
        <end position="78"/>
    </location>
</feature>
<name>A0A6L8W504_9PROT</name>
<dbReference type="InterPro" id="IPR021136">
    <property type="entry name" value="Flagellar_hook_control-like_C"/>
</dbReference>
<reference evidence="3 4" key="1">
    <citation type="submission" date="2019-12" db="EMBL/GenBank/DDBJ databases">
        <title>Snethiella sp. nov. sp. isolated from sea sand.</title>
        <authorList>
            <person name="Kim J."/>
            <person name="Jeong S.E."/>
            <person name="Jung H.S."/>
            <person name="Jeon C.O."/>
        </authorList>
    </citation>
    <scope>NUCLEOTIDE SEQUENCE [LARGE SCALE GENOMIC DNA]</scope>
    <source>
        <strain evidence="3 4">DP05</strain>
    </source>
</reference>
<evidence type="ECO:0000313" key="4">
    <source>
        <dbReference type="Proteomes" id="UP000476030"/>
    </source>
</evidence>
<dbReference type="RefSeq" id="WP_161314723.1">
    <property type="nucleotide sequence ID" value="NZ_WTUW01000001.1"/>
</dbReference>
<dbReference type="Proteomes" id="UP000476030">
    <property type="component" value="Unassembled WGS sequence"/>
</dbReference>
<proteinExistence type="predicted"/>
<feature type="region of interest" description="Disordered" evidence="1">
    <location>
        <begin position="422"/>
        <end position="482"/>
    </location>
</feature>
<feature type="compositionally biased region" description="Low complexity" evidence="1">
    <location>
        <begin position="105"/>
        <end position="118"/>
    </location>
</feature>
<feature type="domain" description="Flagellar hook-length control protein-like C-terminal" evidence="2">
    <location>
        <begin position="353"/>
        <end position="436"/>
    </location>
</feature>
<feature type="compositionally biased region" description="Polar residues" evidence="1">
    <location>
        <begin position="181"/>
        <end position="190"/>
    </location>
</feature>
<feature type="region of interest" description="Disordered" evidence="1">
    <location>
        <begin position="1"/>
        <end position="197"/>
    </location>
</feature>
<feature type="compositionally biased region" description="Basic and acidic residues" evidence="1">
    <location>
        <begin position="38"/>
        <end position="49"/>
    </location>
</feature>
<dbReference type="InterPro" id="IPR038610">
    <property type="entry name" value="FliK-like_C_sf"/>
</dbReference>
<feature type="compositionally biased region" description="Polar residues" evidence="1">
    <location>
        <begin position="422"/>
        <end position="453"/>
    </location>
</feature>
<evidence type="ECO:0000259" key="2">
    <source>
        <dbReference type="Pfam" id="PF02120"/>
    </source>
</evidence>
<comment type="caution">
    <text evidence="3">The sequence shown here is derived from an EMBL/GenBank/DDBJ whole genome shotgun (WGS) entry which is preliminary data.</text>
</comment>
<dbReference type="AlphaFoldDB" id="A0A6L8W504"/>
<keyword evidence="4" id="KW-1185">Reference proteome</keyword>
<sequence length="482" mass="49810">MDVGQVFGTATEPARRESERYRNDSEDFASYLDEQNPESEKASAKERTPTDQSTASSDDSLNRETTFDKGNSAVTTAENAADNEMAERGKNDDNSSSPVAAPLHTSSSSDATSNTANSKTGSAGLSTAAAMAVQEALSGTSTHVPTGSLKKDETTSTQVASQSATAMETGNKKSPGANAAGATTLTSNEKTPAMSPSDAKAALDASDVLSNLRAEATSKMSKKDILSSKIAEMLQDGNGKISLTATKQQQNIQTTLTSSTNLFTAALTNNTGATTPNALAFAGGDLDGAISQAPPTPSVGAQGISLDSSNQTIPTAPTGSVQGVDATASNNMSQTANAARAGHLPVAEQISTQVSAAIKEGQDRIKISLHPSELGRVEVKLDIGHDGRVLAVVSVDKQETLDLLQRDARSLERALQDAGFDTGSNSLNFSLNQNGQESEGEDTNFSNLDVSTNELKDGDDLAPLPLRAPPGGNGDSNLDIQV</sequence>
<dbReference type="Gene3D" id="3.30.750.140">
    <property type="match status" value="1"/>
</dbReference>
<gene>
    <name evidence="3" type="ORF">GQE98_06090</name>
</gene>
<feature type="compositionally biased region" description="Polar residues" evidence="1">
    <location>
        <begin position="50"/>
        <end position="59"/>
    </location>
</feature>
<feature type="compositionally biased region" description="Basic and acidic residues" evidence="1">
    <location>
        <begin position="13"/>
        <end position="25"/>
    </location>
</feature>
<protein>
    <recommendedName>
        <fullName evidence="2">Flagellar hook-length control protein-like C-terminal domain-containing protein</fullName>
    </recommendedName>
</protein>
<accession>A0A6L8W504</accession>
<evidence type="ECO:0000313" key="3">
    <source>
        <dbReference type="EMBL" id="MZR30205.1"/>
    </source>
</evidence>
<dbReference type="CDD" id="cd17470">
    <property type="entry name" value="T3SS_Flik_C"/>
    <property type="match status" value="1"/>
</dbReference>
<dbReference type="EMBL" id="WTUW01000001">
    <property type="protein sequence ID" value="MZR30205.1"/>
    <property type="molecule type" value="Genomic_DNA"/>
</dbReference>
<evidence type="ECO:0000256" key="1">
    <source>
        <dbReference type="SAM" id="MobiDB-lite"/>
    </source>
</evidence>
<dbReference type="Pfam" id="PF02120">
    <property type="entry name" value="Flg_hook"/>
    <property type="match status" value="1"/>
</dbReference>
<organism evidence="3 4">
    <name type="scientific">Sneathiella litorea</name>
    <dbReference type="NCBI Taxonomy" id="2606216"/>
    <lineage>
        <taxon>Bacteria</taxon>
        <taxon>Pseudomonadati</taxon>
        <taxon>Pseudomonadota</taxon>
        <taxon>Alphaproteobacteria</taxon>
        <taxon>Sneathiellales</taxon>
        <taxon>Sneathiellaceae</taxon>
        <taxon>Sneathiella</taxon>
    </lineage>
</organism>